<sequence>MLCSGTEQMLCSGTEQMMCSGTEQMLCSGVFIFLQVVVVMKMERLMTSQRGVQDLEKFQFGPEGRKLPLFHSWSSKHFEVVSGLLLDSFRQELDLKQRILQEVAHTVSPDLCMVFLSCWLQQPYLPPHCRLSLEALLLETGHRAL</sequence>
<dbReference type="Proteomes" id="UP001228049">
    <property type="component" value="Unassembled WGS sequence"/>
</dbReference>
<dbReference type="PANTHER" id="PTHR15827:SF2">
    <property type="entry name" value="CYCLIN-DEPENDENT KINASE 2-INTERACTING PROTEIN"/>
    <property type="match status" value="1"/>
</dbReference>
<dbReference type="PANTHER" id="PTHR15827">
    <property type="entry name" value="CYCLIN-DEPENDENT KINASE 2-INTERACTING PROTEIN"/>
    <property type="match status" value="1"/>
</dbReference>
<dbReference type="EMBL" id="JASDAP010000020">
    <property type="protein sequence ID" value="KAK1885789.1"/>
    <property type="molecule type" value="Genomic_DNA"/>
</dbReference>
<keyword evidence="1" id="KW-0808">Transferase</keyword>
<keyword evidence="2" id="KW-1185">Reference proteome</keyword>
<gene>
    <name evidence="1" type="ORF">KUDE01_029510</name>
</gene>
<proteinExistence type="predicted"/>
<dbReference type="AlphaFoldDB" id="A0AAD9BNL2"/>
<protein>
    <submittedName>
        <fullName evidence="1">Cyclin-dependent kinase 2-interacting protein</fullName>
    </submittedName>
</protein>
<dbReference type="InterPro" id="IPR023250">
    <property type="entry name" value="Cyclin-dep_Kinase_2_interact"/>
</dbReference>
<evidence type="ECO:0000313" key="2">
    <source>
        <dbReference type="Proteomes" id="UP001228049"/>
    </source>
</evidence>
<evidence type="ECO:0000313" key="1">
    <source>
        <dbReference type="EMBL" id="KAK1885789.1"/>
    </source>
</evidence>
<reference evidence="1" key="1">
    <citation type="submission" date="2023-04" db="EMBL/GenBank/DDBJ databases">
        <title>Chromosome-level genome of Chaenocephalus aceratus.</title>
        <authorList>
            <person name="Park H."/>
        </authorList>
    </citation>
    <scope>NUCLEOTIDE SEQUENCE</scope>
    <source>
        <strain evidence="1">DE</strain>
        <tissue evidence="1">Muscle</tissue>
    </source>
</reference>
<organism evidence="1 2">
    <name type="scientific">Dissostichus eleginoides</name>
    <name type="common">Patagonian toothfish</name>
    <name type="synonym">Dissostichus amissus</name>
    <dbReference type="NCBI Taxonomy" id="100907"/>
    <lineage>
        <taxon>Eukaryota</taxon>
        <taxon>Metazoa</taxon>
        <taxon>Chordata</taxon>
        <taxon>Craniata</taxon>
        <taxon>Vertebrata</taxon>
        <taxon>Euteleostomi</taxon>
        <taxon>Actinopterygii</taxon>
        <taxon>Neopterygii</taxon>
        <taxon>Teleostei</taxon>
        <taxon>Neoteleostei</taxon>
        <taxon>Acanthomorphata</taxon>
        <taxon>Eupercaria</taxon>
        <taxon>Perciformes</taxon>
        <taxon>Notothenioidei</taxon>
        <taxon>Nototheniidae</taxon>
        <taxon>Dissostichus</taxon>
    </lineage>
</organism>
<keyword evidence="1" id="KW-0418">Kinase</keyword>
<name>A0AAD9BNL2_DISEL</name>
<accession>A0AAD9BNL2</accession>
<comment type="caution">
    <text evidence="1">The sequence shown here is derived from an EMBL/GenBank/DDBJ whole genome shotgun (WGS) entry which is preliminary data.</text>
</comment>
<dbReference type="GO" id="GO:0016301">
    <property type="term" value="F:kinase activity"/>
    <property type="evidence" value="ECO:0007669"/>
    <property type="project" value="UniProtKB-KW"/>
</dbReference>
<dbReference type="PRINTS" id="PR02040">
    <property type="entry name" value="CDK2IP"/>
</dbReference>